<dbReference type="InterPro" id="IPR006656">
    <property type="entry name" value="Mopterin_OxRdtase"/>
</dbReference>
<comment type="caution">
    <text evidence="3">The sequence shown here is derived from an EMBL/GenBank/DDBJ whole genome shotgun (WGS) entry which is preliminary data.</text>
</comment>
<feature type="domain" description="NADH-ubiquinone oxidoreductase 75 kDa subunit mitochondrial-like" evidence="2">
    <location>
        <begin position="133"/>
        <end position="174"/>
    </location>
</feature>
<organism evidence="3 4">
    <name type="scientific">Hohenbuehelia grisea</name>
    <dbReference type="NCBI Taxonomy" id="104357"/>
    <lineage>
        <taxon>Eukaryota</taxon>
        <taxon>Fungi</taxon>
        <taxon>Dikarya</taxon>
        <taxon>Basidiomycota</taxon>
        <taxon>Agaricomycotina</taxon>
        <taxon>Agaricomycetes</taxon>
        <taxon>Agaricomycetidae</taxon>
        <taxon>Agaricales</taxon>
        <taxon>Pleurotineae</taxon>
        <taxon>Pleurotaceae</taxon>
        <taxon>Hohenbuehelia</taxon>
    </lineage>
</organism>
<evidence type="ECO:0000313" key="3">
    <source>
        <dbReference type="EMBL" id="KAL0958811.1"/>
    </source>
</evidence>
<keyword evidence="4" id="KW-1185">Reference proteome</keyword>
<evidence type="ECO:0000313" key="4">
    <source>
        <dbReference type="Proteomes" id="UP001556367"/>
    </source>
</evidence>
<feature type="domain" description="Molybdopterin oxidoreductase" evidence="1">
    <location>
        <begin position="25"/>
        <end position="70"/>
    </location>
</feature>
<dbReference type="EMBL" id="JASNQZ010000003">
    <property type="protein sequence ID" value="KAL0958811.1"/>
    <property type="molecule type" value="Genomic_DNA"/>
</dbReference>
<evidence type="ECO:0000259" key="2">
    <source>
        <dbReference type="Pfam" id="PF09326"/>
    </source>
</evidence>
<evidence type="ECO:0000259" key="1">
    <source>
        <dbReference type="Pfam" id="PF00384"/>
    </source>
</evidence>
<accession>A0ABR3JUL7</accession>
<dbReference type="Pfam" id="PF09326">
    <property type="entry name" value="NADH_dhqG_C"/>
    <property type="match status" value="1"/>
</dbReference>
<protein>
    <submittedName>
        <fullName evidence="3">Uncharacterized protein</fullName>
    </submittedName>
</protein>
<gene>
    <name evidence="3" type="ORF">HGRIS_014130</name>
</gene>
<dbReference type="Proteomes" id="UP001556367">
    <property type="component" value="Unassembled WGS sequence"/>
</dbReference>
<dbReference type="InterPro" id="IPR015405">
    <property type="entry name" value="NDUFS1-like_C"/>
</dbReference>
<dbReference type="Pfam" id="PF00384">
    <property type="entry name" value="Molybdopterin"/>
    <property type="match status" value="1"/>
</dbReference>
<proteinExistence type="predicted"/>
<sequence>MHSTSVTLKICYDCWLHSIEESRIYKTEDAFVVYQGHHGDLGVQLADTCLSGVAYTEKSTAQWVNTEVVHSLVALLFHPQGFQGRRSSVLSLSTSMHIYPTTTSLLCATGCGRCPQRSSNLESHRRAYIVLAGLAQLAEKTNGVKVEDQHLKRAVENFYQTDVISTASFAIAQCSRAFVKGEDYGFSGLGK</sequence>
<name>A0ABR3JUL7_9AGAR</name>
<reference evidence="4" key="1">
    <citation type="submission" date="2024-06" db="EMBL/GenBank/DDBJ databases">
        <title>Multi-omics analyses provide insights into the biosynthesis of the anticancer antibiotic pleurotin in Hohenbuehelia grisea.</title>
        <authorList>
            <person name="Weaver J.A."/>
            <person name="Alberti F."/>
        </authorList>
    </citation>
    <scope>NUCLEOTIDE SEQUENCE [LARGE SCALE GENOMIC DNA]</scope>
    <source>
        <strain evidence="4">T-177</strain>
    </source>
</reference>